<keyword evidence="8" id="KW-1185">Reference proteome</keyword>
<dbReference type="GO" id="GO:0004793">
    <property type="term" value="F:threonine aldolase activity"/>
    <property type="evidence" value="ECO:0007669"/>
    <property type="project" value="UniProtKB-UniRule"/>
</dbReference>
<dbReference type="AlphaFoldDB" id="A0A844BK60"/>
<comment type="catalytic activity">
    <reaction evidence="5">
        <text>L-allo-threonine = acetaldehyde + glycine</text>
        <dbReference type="Rhea" id="RHEA:26209"/>
        <dbReference type="ChEBI" id="CHEBI:15343"/>
        <dbReference type="ChEBI" id="CHEBI:57305"/>
        <dbReference type="ChEBI" id="CHEBI:58585"/>
        <dbReference type="EC" id="4.1.2.48"/>
    </reaction>
</comment>
<dbReference type="RefSeq" id="WP_343030871.1">
    <property type="nucleotide sequence ID" value="NZ_BAAADI010000004.1"/>
</dbReference>
<dbReference type="InterPro" id="IPR001597">
    <property type="entry name" value="ArAA_b-elim_lyase/Thr_aldolase"/>
</dbReference>
<keyword evidence="5" id="KW-0456">Lyase</keyword>
<evidence type="ECO:0000256" key="2">
    <source>
        <dbReference type="ARBA" id="ARBA00006966"/>
    </source>
</evidence>
<accession>A0A844BK60</accession>
<gene>
    <name evidence="7" type="ORF">GH815_13375</name>
</gene>
<dbReference type="EC" id="4.1.2.48" evidence="5"/>
<proteinExistence type="inferred from homology"/>
<organism evidence="7 8">
    <name type="scientific">Rhodovulum strictum</name>
    <dbReference type="NCBI Taxonomy" id="58314"/>
    <lineage>
        <taxon>Bacteria</taxon>
        <taxon>Pseudomonadati</taxon>
        <taxon>Pseudomonadota</taxon>
        <taxon>Alphaproteobacteria</taxon>
        <taxon>Rhodobacterales</taxon>
        <taxon>Paracoccaceae</taxon>
        <taxon>Rhodovulum</taxon>
    </lineage>
</organism>
<evidence type="ECO:0000256" key="3">
    <source>
        <dbReference type="ARBA" id="ARBA00011881"/>
    </source>
</evidence>
<dbReference type="Proteomes" id="UP000466730">
    <property type="component" value="Unassembled WGS sequence"/>
</dbReference>
<comment type="caution">
    <text evidence="7">The sequence shown here is derived from an EMBL/GenBank/DDBJ whole genome shotgun (WGS) entry which is preliminary data.</text>
</comment>
<evidence type="ECO:0000256" key="5">
    <source>
        <dbReference type="PIRNR" id="PIRNR038940"/>
    </source>
</evidence>
<comment type="similarity">
    <text evidence="2 5">Belongs to the threonine aldolase family.</text>
</comment>
<dbReference type="PIRSF" id="PIRSF038940">
    <property type="entry name" value="Low_specificity_LTA"/>
    <property type="match status" value="1"/>
</dbReference>
<evidence type="ECO:0000313" key="7">
    <source>
        <dbReference type="EMBL" id="MRH21985.1"/>
    </source>
</evidence>
<comment type="subunit">
    <text evidence="3">Homotetramer.</text>
</comment>
<dbReference type="GO" id="GO:0006567">
    <property type="term" value="P:L-threonine catabolic process"/>
    <property type="evidence" value="ECO:0007669"/>
    <property type="project" value="UniProtKB-UniRule"/>
</dbReference>
<dbReference type="PANTHER" id="PTHR48097">
    <property type="entry name" value="L-THREONINE ALDOLASE-RELATED"/>
    <property type="match status" value="1"/>
</dbReference>
<dbReference type="SUPFAM" id="SSF53383">
    <property type="entry name" value="PLP-dependent transferases"/>
    <property type="match status" value="1"/>
</dbReference>
<dbReference type="InterPro" id="IPR026273">
    <property type="entry name" value="Low_specificity_L-TA_bact"/>
</dbReference>
<evidence type="ECO:0000256" key="4">
    <source>
        <dbReference type="ARBA" id="ARBA00022898"/>
    </source>
</evidence>
<dbReference type="EMBL" id="WJPO01000022">
    <property type="protein sequence ID" value="MRH21985.1"/>
    <property type="molecule type" value="Genomic_DNA"/>
</dbReference>
<dbReference type="InterPro" id="IPR015424">
    <property type="entry name" value="PyrdxlP-dep_Trfase"/>
</dbReference>
<dbReference type="Gene3D" id="3.40.640.10">
    <property type="entry name" value="Type I PLP-dependent aspartate aminotransferase-like (Major domain)"/>
    <property type="match status" value="1"/>
</dbReference>
<feature type="domain" description="Aromatic amino acid beta-eliminating lyase/threonine aldolase" evidence="6">
    <location>
        <begin position="3"/>
        <end position="291"/>
    </location>
</feature>
<dbReference type="InterPro" id="IPR015421">
    <property type="entry name" value="PyrdxlP-dep_Trfase_major"/>
</dbReference>
<keyword evidence="4 5" id="KW-0663">Pyridoxal phosphate</keyword>
<evidence type="ECO:0000313" key="8">
    <source>
        <dbReference type="Proteomes" id="UP000466730"/>
    </source>
</evidence>
<evidence type="ECO:0000259" key="6">
    <source>
        <dbReference type="Pfam" id="PF01212"/>
    </source>
</evidence>
<name>A0A844BK60_9RHOB</name>
<dbReference type="InterPro" id="IPR015422">
    <property type="entry name" value="PyrdxlP-dep_Trfase_small"/>
</dbReference>
<protein>
    <recommendedName>
        <fullName evidence="5">L-threonine aldolase</fullName>
        <ecNumber evidence="5">4.1.2.48</ecNumber>
    </recommendedName>
</protein>
<evidence type="ECO:0000256" key="1">
    <source>
        <dbReference type="ARBA" id="ARBA00001933"/>
    </source>
</evidence>
<comment type="cofactor">
    <cofactor evidence="1 5">
        <name>pyridoxal 5'-phosphate</name>
        <dbReference type="ChEBI" id="CHEBI:597326"/>
    </cofactor>
</comment>
<dbReference type="Pfam" id="PF01212">
    <property type="entry name" value="Beta_elim_lyase"/>
    <property type="match status" value="1"/>
</dbReference>
<comment type="function">
    <text evidence="5">Catalyzes the cleavage of L-allo-threonine and L-threonine to glycine and acetaldehyde.</text>
</comment>
<sequence>MHFASDNTAPVPPQILEALIEANHGHTMPYGNDVTTTEVRDAIRIAFEAPEAEVYLVATGTAANALALACLCPPWATIYCHQNAHVEEDECGAPEFFTGGAKLTLVGGDHAKVDPDALARAIGFTARAGVHNVQRGAVSITNATEAGAVYSPAEVAAICAVARKAGLPVHMDGARFANALVSAGCSPAEMTWKAGVDVLSFGGTKNGLMGVEAVVLFDPARAWEFELRRKRGGHLFSKHRYLSAQMAAYLKDDLWRKMATRANAAAQRLSSGIAALPGATLLHPTQANSVFAAWPREGHRRAQKAGAQYYLWPMDQSLDGPGDQPLSARLVCSWCTTDDEIDAFLRLVEGHSDSVIAPGPHA</sequence>
<comment type="catalytic activity">
    <reaction evidence="5">
        <text>L-threonine = acetaldehyde + glycine</text>
        <dbReference type="Rhea" id="RHEA:19625"/>
        <dbReference type="ChEBI" id="CHEBI:15343"/>
        <dbReference type="ChEBI" id="CHEBI:57305"/>
        <dbReference type="ChEBI" id="CHEBI:57926"/>
        <dbReference type="EC" id="4.1.2.48"/>
    </reaction>
</comment>
<reference evidence="7 8" key="1">
    <citation type="submission" date="2019-11" db="EMBL/GenBank/DDBJ databases">
        <title>Draft Whole-Genome sequence of the marine photosynthetic bacterium Rhodovulum strictum DSM 11289.</title>
        <authorList>
            <person name="Kyndt J.A."/>
            <person name="Meyer T.E."/>
        </authorList>
    </citation>
    <scope>NUCLEOTIDE SEQUENCE [LARGE SCALE GENOMIC DNA]</scope>
    <source>
        <strain evidence="7 8">DSM 11289</strain>
    </source>
</reference>
<dbReference type="PANTHER" id="PTHR48097:SF5">
    <property type="entry name" value="LOW SPECIFICITY L-THREONINE ALDOLASE"/>
    <property type="match status" value="1"/>
</dbReference>
<dbReference type="Gene3D" id="3.90.1150.10">
    <property type="entry name" value="Aspartate Aminotransferase, domain 1"/>
    <property type="match status" value="1"/>
</dbReference>